<dbReference type="EMBL" id="RXPE01000046">
    <property type="protein sequence ID" value="RTR22118.1"/>
    <property type="molecule type" value="Genomic_DNA"/>
</dbReference>
<keyword evidence="3" id="KW-1185">Reference proteome</keyword>
<protein>
    <submittedName>
        <fullName evidence="2">Uncharacterized protein</fullName>
    </submittedName>
</protein>
<sequence>MKTKRKVAARIFSFRQDTHQEELIVTNKAELLAQVKQSSHGNPQALQLAKLAWTDERSDITIGSMRIACIGQMIRETWVSPSRPTEPKAETQTIEGEKVGTELQPKSQTEAELSNAEDQPQSQAQPKPSVAAPAAITNEIGDEPLIRADAQRSTPWQGTASAEAASDTSSS</sequence>
<evidence type="ECO:0000313" key="2">
    <source>
        <dbReference type="EMBL" id="RTR22118.1"/>
    </source>
</evidence>
<evidence type="ECO:0000256" key="1">
    <source>
        <dbReference type="SAM" id="MobiDB-lite"/>
    </source>
</evidence>
<organism evidence="2 3">
    <name type="scientific">Deinococcus radiophilus</name>
    <dbReference type="NCBI Taxonomy" id="32062"/>
    <lineage>
        <taxon>Bacteria</taxon>
        <taxon>Thermotogati</taxon>
        <taxon>Deinococcota</taxon>
        <taxon>Deinococci</taxon>
        <taxon>Deinococcales</taxon>
        <taxon>Deinococcaceae</taxon>
        <taxon>Deinococcus</taxon>
    </lineage>
</organism>
<name>A0A431VKU1_9DEIO</name>
<comment type="caution">
    <text evidence="2">The sequence shown here is derived from an EMBL/GenBank/DDBJ whole genome shotgun (WGS) entry which is preliminary data.</text>
</comment>
<gene>
    <name evidence="2" type="ORF">EJ104_12880</name>
</gene>
<evidence type="ECO:0000313" key="3">
    <source>
        <dbReference type="Proteomes" id="UP000277766"/>
    </source>
</evidence>
<feature type="compositionally biased region" description="Basic and acidic residues" evidence="1">
    <location>
        <begin position="85"/>
        <end position="100"/>
    </location>
</feature>
<feature type="compositionally biased region" description="Polar residues" evidence="1">
    <location>
        <begin position="104"/>
        <end position="126"/>
    </location>
</feature>
<dbReference type="Proteomes" id="UP000277766">
    <property type="component" value="Unassembled WGS sequence"/>
</dbReference>
<dbReference type="RefSeq" id="WP_126353434.1">
    <property type="nucleotide sequence ID" value="NZ_CP086383.1"/>
</dbReference>
<dbReference type="AlphaFoldDB" id="A0A431VKU1"/>
<reference evidence="2 3" key="1">
    <citation type="submission" date="2018-12" db="EMBL/GenBank/DDBJ databases">
        <title>Deinococcus radiophilus ATCC 27603 genome sequencing and assembly.</title>
        <authorList>
            <person name="Maclea K.S."/>
            <person name="Maynard C.R."/>
        </authorList>
    </citation>
    <scope>NUCLEOTIDE SEQUENCE [LARGE SCALE GENOMIC DNA]</scope>
    <source>
        <strain evidence="2 3">ATCC 27603</strain>
    </source>
</reference>
<proteinExistence type="predicted"/>
<feature type="compositionally biased region" description="Low complexity" evidence="1">
    <location>
        <begin position="159"/>
        <end position="171"/>
    </location>
</feature>
<feature type="region of interest" description="Disordered" evidence="1">
    <location>
        <begin position="77"/>
        <end position="171"/>
    </location>
</feature>
<accession>A0A431VKU1</accession>